<dbReference type="SUPFAM" id="SSF46785">
    <property type="entry name" value="Winged helix' DNA-binding domain"/>
    <property type="match status" value="1"/>
</dbReference>
<accession>A0ABU5DNI4</accession>
<organism evidence="1 2">
    <name type="scientific">Roseateles agri</name>
    <dbReference type="NCBI Taxonomy" id="3098619"/>
    <lineage>
        <taxon>Bacteria</taxon>
        <taxon>Pseudomonadati</taxon>
        <taxon>Pseudomonadota</taxon>
        <taxon>Betaproteobacteria</taxon>
        <taxon>Burkholderiales</taxon>
        <taxon>Sphaerotilaceae</taxon>
        <taxon>Roseateles</taxon>
    </lineage>
</organism>
<evidence type="ECO:0000313" key="2">
    <source>
        <dbReference type="Proteomes" id="UP001285263"/>
    </source>
</evidence>
<dbReference type="InterPro" id="IPR036388">
    <property type="entry name" value="WH-like_DNA-bd_sf"/>
</dbReference>
<keyword evidence="2" id="KW-1185">Reference proteome</keyword>
<dbReference type="EMBL" id="JAXCLA010000008">
    <property type="protein sequence ID" value="MDY0747699.1"/>
    <property type="molecule type" value="Genomic_DNA"/>
</dbReference>
<comment type="caution">
    <text evidence="1">The sequence shown here is derived from an EMBL/GenBank/DDBJ whole genome shotgun (WGS) entry which is preliminary data.</text>
</comment>
<evidence type="ECO:0000313" key="1">
    <source>
        <dbReference type="EMBL" id="MDY0747699.1"/>
    </source>
</evidence>
<dbReference type="Proteomes" id="UP001285263">
    <property type="component" value="Unassembled WGS sequence"/>
</dbReference>
<protein>
    <submittedName>
        <fullName evidence="1">Uncharacterized protein</fullName>
    </submittedName>
</protein>
<sequence length="102" mass="11258">MASSVVDQALEKRRFWERPAAVDLNARQRKVLQRLVEDGDGGFLGDLTSEKYQKMTGAPKSTATRDLSDMVSRGLLWTDGVGKAVRYHANVPGWSHGADRVA</sequence>
<reference evidence="1 2" key="1">
    <citation type="submission" date="2023-11" db="EMBL/GenBank/DDBJ databases">
        <title>Paucibacter sp. nov., isolated from fresh soil in Korea.</title>
        <authorList>
            <person name="Le N.T.T."/>
        </authorList>
    </citation>
    <scope>NUCLEOTIDE SEQUENCE [LARGE SCALE GENOMIC DNA]</scope>
    <source>
        <strain evidence="1 2">R3-3</strain>
    </source>
</reference>
<gene>
    <name evidence="1" type="ORF">SNE35_24565</name>
</gene>
<dbReference type="RefSeq" id="WP_320425654.1">
    <property type="nucleotide sequence ID" value="NZ_JAXCLA010000008.1"/>
</dbReference>
<name>A0ABU5DNI4_9BURK</name>
<dbReference type="InterPro" id="IPR036390">
    <property type="entry name" value="WH_DNA-bd_sf"/>
</dbReference>
<dbReference type="Gene3D" id="1.10.10.10">
    <property type="entry name" value="Winged helix-like DNA-binding domain superfamily/Winged helix DNA-binding domain"/>
    <property type="match status" value="1"/>
</dbReference>
<proteinExistence type="predicted"/>